<accession>A0A438EWV1</accession>
<dbReference type="EMBL" id="QGNW01001172">
    <property type="protein sequence ID" value="RVW52163.1"/>
    <property type="molecule type" value="Genomic_DNA"/>
</dbReference>
<proteinExistence type="predicted"/>
<evidence type="ECO:0000313" key="2">
    <source>
        <dbReference type="Proteomes" id="UP000288805"/>
    </source>
</evidence>
<comment type="caution">
    <text evidence="1">The sequence shown here is derived from an EMBL/GenBank/DDBJ whole genome shotgun (WGS) entry which is preliminary data.</text>
</comment>
<gene>
    <name evidence="1" type="ORF">CK203_077827</name>
</gene>
<sequence>MQPCLPLPLHKPVAQNPPCLNASILSGSSCADNSEWDFQKYGH</sequence>
<dbReference type="Proteomes" id="UP000288805">
    <property type="component" value="Unassembled WGS sequence"/>
</dbReference>
<evidence type="ECO:0000313" key="1">
    <source>
        <dbReference type="EMBL" id="RVW52163.1"/>
    </source>
</evidence>
<dbReference type="AlphaFoldDB" id="A0A438EWV1"/>
<reference evidence="1 2" key="1">
    <citation type="journal article" date="2018" name="PLoS Genet.">
        <title>Population sequencing reveals clonal diversity and ancestral inbreeding in the grapevine cultivar Chardonnay.</title>
        <authorList>
            <person name="Roach M.J."/>
            <person name="Johnson D.L."/>
            <person name="Bohlmann J."/>
            <person name="van Vuuren H.J."/>
            <person name="Jones S.J."/>
            <person name="Pretorius I.S."/>
            <person name="Schmidt S.A."/>
            <person name="Borneman A.R."/>
        </authorList>
    </citation>
    <scope>NUCLEOTIDE SEQUENCE [LARGE SCALE GENOMIC DNA]</scope>
    <source>
        <strain evidence="2">cv. Chardonnay</strain>
        <tissue evidence="1">Leaf</tissue>
    </source>
</reference>
<organism evidence="1 2">
    <name type="scientific">Vitis vinifera</name>
    <name type="common">Grape</name>
    <dbReference type="NCBI Taxonomy" id="29760"/>
    <lineage>
        <taxon>Eukaryota</taxon>
        <taxon>Viridiplantae</taxon>
        <taxon>Streptophyta</taxon>
        <taxon>Embryophyta</taxon>
        <taxon>Tracheophyta</taxon>
        <taxon>Spermatophyta</taxon>
        <taxon>Magnoliopsida</taxon>
        <taxon>eudicotyledons</taxon>
        <taxon>Gunneridae</taxon>
        <taxon>Pentapetalae</taxon>
        <taxon>rosids</taxon>
        <taxon>Vitales</taxon>
        <taxon>Vitaceae</taxon>
        <taxon>Viteae</taxon>
        <taxon>Vitis</taxon>
    </lineage>
</organism>
<name>A0A438EWV1_VITVI</name>
<protein>
    <submittedName>
        <fullName evidence="1">Uncharacterized protein</fullName>
    </submittedName>
</protein>